<evidence type="ECO:0000313" key="4">
    <source>
        <dbReference type="Proteomes" id="UP000238479"/>
    </source>
</evidence>
<proteinExistence type="predicted"/>
<dbReference type="InterPro" id="IPR036397">
    <property type="entry name" value="RNaseH_sf"/>
</dbReference>
<feature type="domain" description="Integrase catalytic" evidence="2">
    <location>
        <begin position="1"/>
        <end position="96"/>
    </location>
</feature>
<dbReference type="GO" id="GO:0004523">
    <property type="term" value="F:RNA-DNA hybrid ribonuclease activity"/>
    <property type="evidence" value="ECO:0007669"/>
    <property type="project" value="UniProtKB-EC"/>
</dbReference>
<dbReference type="STRING" id="74649.A0A2P6PMN9"/>
<dbReference type="SUPFAM" id="SSF53098">
    <property type="entry name" value="Ribonuclease H-like"/>
    <property type="match status" value="1"/>
</dbReference>
<evidence type="ECO:0000259" key="1">
    <source>
        <dbReference type="PROSITE" id="PS50013"/>
    </source>
</evidence>
<dbReference type="GO" id="GO:0016779">
    <property type="term" value="F:nucleotidyltransferase activity"/>
    <property type="evidence" value="ECO:0007669"/>
    <property type="project" value="UniProtKB-KW"/>
</dbReference>
<keyword evidence="3" id="KW-0548">Nucleotidyltransferase</keyword>
<accession>A0A2P6PMN9</accession>
<dbReference type="GO" id="GO:0015074">
    <property type="term" value="P:DNA integration"/>
    <property type="evidence" value="ECO:0007669"/>
    <property type="project" value="InterPro"/>
</dbReference>
<dbReference type="PANTHER" id="PTHR37984:SF5">
    <property type="entry name" value="PROTEIN NYNRIN-LIKE"/>
    <property type="match status" value="1"/>
</dbReference>
<dbReference type="InterPro" id="IPR000953">
    <property type="entry name" value="Chromo/chromo_shadow_dom"/>
</dbReference>
<reference evidence="3 4" key="1">
    <citation type="journal article" date="2018" name="Nat. Genet.">
        <title>The Rosa genome provides new insights in the design of modern roses.</title>
        <authorList>
            <person name="Bendahmane M."/>
        </authorList>
    </citation>
    <scope>NUCLEOTIDE SEQUENCE [LARGE SCALE GENOMIC DNA]</scope>
    <source>
        <strain evidence="4">cv. Old Blush</strain>
    </source>
</reference>
<feature type="domain" description="Chromo" evidence="1">
    <location>
        <begin position="240"/>
        <end position="290"/>
    </location>
</feature>
<dbReference type="PROSITE" id="PS50013">
    <property type="entry name" value="CHROMO_2"/>
    <property type="match status" value="1"/>
</dbReference>
<dbReference type="Pfam" id="PF24626">
    <property type="entry name" value="SH3_Tf2-1"/>
    <property type="match status" value="1"/>
</dbReference>
<dbReference type="EMBL" id="PDCK01000044">
    <property type="protein sequence ID" value="PRQ23185.1"/>
    <property type="molecule type" value="Genomic_DNA"/>
</dbReference>
<dbReference type="Gramene" id="PRQ23185">
    <property type="protein sequence ID" value="PRQ23185"/>
    <property type="gene ID" value="RchiOBHm_Chr6g0258591"/>
</dbReference>
<dbReference type="InterPro" id="IPR056924">
    <property type="entry name" value="SH3_Tf2-1"/>
</dbReference>
<dbReference type="Gene3D" id="3.30.420.10">
    <property type="entry name" value="Ribonuclease H-like superfamily/Ribonuclease H"/>
    <property type="match status" value="1"/>
</dbReference>
<keyword evidence="3" id="KW-0808">Transferase</keyword>
<keyword evidence="4" id="KW-1185">Reference proteome</keyword>
<dbReference type="Pfam" id="PF00385">
    <property type="entry name" value="Chromo"/>
    <property type="match status" value="1"/>
</dbReference>
<dbReference type="Gene3D" id="2.40.50.40">
    <property type="match status" value="1"/>
</dbReference>
<dbReference type="InterPro" id="IPR016197">
    <property type="entry name" value="Chromo-like_dom_sf"/>
</dbReference>
<organism evidence="3 4">
    <name type="scientific">Rosa chinensis</name>
    <name type="common">China rose</name>
    <dbReference type="NCBI Taxonomy" id="74649"/>
    <lineage>
        <taxon>Eukaryota</taxon>
        <taxon>Viridiplantae</taxon>
        <taxon>Streptophyta</taxon>
        <taxon>Embryophyta</taxon>
        <taxon>Tracheophyta</taxon>
        <taxon>Spermatophyta</taxon>
        <taxon>Magnoliopsida</taxon>
        <taxon>eudicotyledons</taxon>
        <taxon>Gunneridae</taxon>
        <taxon>Pentapetalae</taxon>
        <taxon>rosids</taxon>
        <taxon>fabids</taxon>
        <taxon>Rosales</taxon>
        <taxon>Rosaceae</taxon>
        <taxon>Rosoideae</taxon>
        <taxon>Rosoideae incertae sedis</taxon>
        <taxon>Rosa</taxon>
    </lineage>
</organism>
<evidence type="ECO:0000313" key="3">
    <source>
        <dbReference type="EMBL" id="PRQ23185.1"/>
    </source>
</evidence>
<dbReference type="EC" id="3.1.26.4" evidence="3"/>
<dbReference type="OMA" id="RSIKETH"/>
<dbReference type="InterPro" id="IPR001584">
    <property type="entry name" value="Integrase_cat-core"/>
</dbReference>
<comment type="caution">
    <text evidence="3">The sequence shown here is derived from an EMBL/GenBank/DDBJ whole genome shotgun (WGS) entry which is preliminary data.</text>
</comment>
<dbReference type="Proteomes" id="UP000238479">
    <property type="component" value="Chromosome 6"/>
</dbReference>
<protein>
    <submittedName>
        <fullName evidence="3">Putative nucleotidyltransferase, Ribonuclease H</fullName>
        <ecNumber evidence="3">2.7.7.-</ecNumber>
        <ecNumber evidence="3">3.1.26.4</ecNumber>
    </submittedName>
</protein>
<evidence type="ECO:0000259" key="2">
    <source>
        <dbReference type="PROSITE" id="PS50994"/>
    </source>
</evidence>
<sequence>MPKSIVSDRDPVFLSHFWTAFFKLQGTTLCHSSAYHPQSDGQTEVVNRSLEHFLRCFVLDKPSSWSELLHCAEWWYNTTYHSTIKMTPFQAVYGTPPPSVSQYSPGSSSVHAVDQALQDRNTLLQLLRSHMLEAQNRMKQQADRHRTEREFNTGDWVFLKLHPYRQQSVVKRPSHKLAPRFYGPFRVRERVGTVAYKLDLPPRCRIHPVFHVSLLKRRVGEGTPLTTSLPEFDENGALLWTPTKVLDMAIVRKKKRNVTQWLVQWSGLPIEDAAWEDAHTIKQRFPTFCA</sequence>
<dbReference type="PANTHER" id="PTHR37984">
    <property type="entry name" value="PROTEIN CBG26694"/>
    <property type="match status" value="1"/>
</dbReference>
<keyword evidence="3" id="KW-0378">Hydrolase</keyword>
<dbReference type="PROSITE" id="PS50994">
    <property type="entry name" value="INTEGRASE"/>
    <property type="match status" value="1"/>
</dbReference>
<dbReference type="InterPro" id="IPR050951">
    <property type="entry name" value="Retrovirus_Pol_polyprotein"/>
</dbReference>
<dbReference type="AlphaFoldDB" id="A0A2P6PMN9"/>
<dbReference type="SUPFAM" id="SSF54160">
    <property type="entry name" value="Chromo domain-like"/>
    <property type="match status" value="1"/>
</dbReference>
<gene>
    <name evidence="3" type="ORF">RchiOBHm_Chr6g0258591</name>
</gene>
<name>A0A2P6PMN9_ROSCH</name>
<dbReference type="InterPro" id="IPR023780">
    <property type="entry name" value="Chromo_domain"/>
</dbReference>
<dbReference type="EC" id="2.7.7.-" evidence="3"/>
<dbReference type="GO" id="GO:0003676">
    <property type="term" value="F:nucleic acid binding"/>
    <property type="evidence" value="ECO:0007669"/>
    <property type="project" value="InterPro"/>
</dbReference>
<dbReference type="InterPro" id="IPR012337">
    <property type="entry name" value="RNaseH-like_sf"/>
</dbReference>